<dbReference type="SUPFAM" id="SSF54427">
    <property type="entry name" value="NTF2-like"/>
    <property type="match status" value="1"/>
</dbReference>
<dbReference type="eggNOG" id="COG4395">
    <property type="taxonomic scope" value="Bacteria"/>
</dbReference>
<dbReference type="EMBL" id="CP000555">
    <property type="protein sequence ID" value="ABM95148.1"/>
    <property type="molecule type" value="Genomic_DNA"/>
</dbReference>
<feature type="transmembrane region" description="Helical" evidence="2">
    <location>
        <begin position="109"/>
        <end position="127"/>
    </location>
</feature>
<dbReference type="PANTHER" id="PTHR41542">
    <property type="entry name" value="BLL5807 PROTEIN"/>
    <property type="match status" value="1"/>
</dbReference>
<dbReference type="Proteomes" id="UP000000366">
    <property type="component" value="Chromosome"/>
</dbReference>
<dbReference type="Pfam" id="PF04280">
    <property type="entry name" value="Tim44"/>
    <property type="match status" value="1"/>
</dbReference>
<feature type="compositionally biased region" description="Pro residues" evidence="1">
    <location>
        <begin position="43"/>
        <end position="52"/>
    </location>
</feature>
<keyword evidence="3" id="KW-0732">Signal</keyword>
<organism evidence="5 6">
    <name type="scientific">Methylibium petroleiphilum (strain ATCC BAA-1232 / LMG 22953 / PM1)</name>
    <dbReference type="NCBI Taxonomy" id="420662"/>
    <lineage>
        <taxon>Bacteria</taxon>
        <taxon>Pseudomonadati</taxon>
        <taxon>Pseudomonadota</taxon>
        <taxon>Betaproteobacteria</taxon>
        <taxon>Burkholderiales</taxon>
        <taxon>Sphaerotilaceae</taxon>
        <taxon>Methylibium</taxon>
    </lineage>
</organism>
<keyword evidence="2" id="KW-0472">Membrane</keyword>
<name>A2SHV9_METPP</name>
<dbReference type="HOGENOM" id="CLU_052470_0_0_4"/>
<feature type="chain" id="PRO_5002646422" description="Tim44-like domain-containing protein" evidence="3">
    <location>
        <begin position="26"/>
        <end position="311"/>
    </location>
</feature>
<keyword evidence="2" id="KW-0812">Transmembrane</keyword>
<dbReference type="InterPro" id="IPR032710">
    <property type="entry name" value="NTF2-like_dom_sf"/>
</dbReference>
<feature type="region of interest" description="Disordered" evidence="1">
    <location>
        <begin position="142"/>
        <end position="166"/>
    </location>
</feature>
<dbReference type="KEGG" id="mpt:Mpe_A2192"/>
<keyword evidence="2" id="KW-1133">Transmembrane helix</keyword>
<evidence type="ECO:0000256" key="3">
    <source>
        <dbReference type="SAM" id="SignalP"/>
    </source>
</evidence>
<dbReference type="InterPro" id="IPR007379">
    <property type="entry name" value="Tim44-like_dom"/>
</dbReference>
<dbReference type="RefSeq" id="WP_011829785.1">
    <property type="nucleotide sequence ID" value="NC_008825.1"/>
</dbReference>
<sequence>MKRWWLGVVMAASLAVGLAPTLVEAKRLGGGGSAGMKRSLPPRSTPDAPPAKPAATPNQAAPAAPAAAGTAAAAAPKRSWMGPIAGLAAGLGIAALMSHLGLGEAFGNFLMLALLAVAAVFLIRFVMRRMAGGSAGPRPALAGAGAGGHGGATQPAWPAPAEPLQRRVEPSPVAAVPPIAMVSTGGALPADFDAAGFERLAKQIFIRLQAANDTADLNDLRAFTTPELFASLRLDLQERGETSQQTDVLKIDAEVLDLAREDGRQVVSVRFHGLVRELSDAAATDFDEVWHLVKPDDDSRPWAIAGIEQRH</sequence>
<feature type="signal peptide" evidence="3">
    <location>
        <begin position="1"/>
        <end position="25"/>
    </location>
</feature>
<reference evidence="5 6" key="1">
    <citation type="journal article" date="2007" name="J. Bacteriol.">
        <title>Whole-genome analysis of the methyl tert-butyl ether-degrading beta-proteobacterium Methylibium petroleiphilum PM1.</title>
        <authorList>
            <person name="Kane S.R."/>
            <person name="Chakicherla A.Y."/>
            <person name="Chain P.S.G."/>
            <person name="Schmidt R."/>
            <person name="Shin M.W."/>
            <person name="Legler T.C."/>
            <person name="Scow K.M."/>
            <person name="Larimer F.W."/>
            <person name="Lucas S.M."/>
            <person name="Richardson P.M."/>
            <person name="Hristova K.R."/>
        </authorList>
    </citation>
    <scope>NUCLEOTIDE SEQUENCE [LARGE SCALE GENOMIC DNA]</scope>
    <source>
        <strain evidence="6">ATCC BAA-1232 / LMG 22953 / PM1</strain>
    </source>
</reference>
<feature type="region of interest" description="Disordered" evidence="1">
    <location>
        <begin position="31"/>
        <end position="63"/>
    </location>
</feature>
<evidence type="ECO:0000256" key="1">
    <source>
        <dbReference type="SAM" id="MobiDB-lite"/>
    </source>
</evidence>
<dbReference type="STRING" id="420662.Mpe_A2192"/>
<dbReference type="SMART" id="SM00978">
    <property type="entry name" value="Tim44"/>
    <property type="match status" value="1"/>
</dbReference>
<feature type="transmembrane region" description="Helical" evidence="2">
    <location>
        <begin position="80"/>
        <end position="102"/>
    </location>
</feature>
<evidence type="ECO:0000256" key="2">
    <source>
        <dbReference type="SAM" id="Phobius"/>
    </source>
</evidence>
<evidence type="ECO:0000313" key="5">
    <source>
        <dbReference type="EMBL" id="ABM95148.1"/>
    </source>
</evidence>
<feature type="compositionally biased region" description="Low complexity" evidence="1">
    <location>
        <begin position="53"/>
        <end position="63"/>
    </location>
</feature>
<protein>
    <recommendedName>
        <fullName evidence="4">Tim44-like domain-containing protein</fullName>
    </recommendedName>
</protein>
<proteinExistence type="predicted"/>
<dbReference type="PANTHER" id="PTHR41542:SF1">
    <property type="entry name" value="BLL5807 PROTEIN"/>
    <property type="match status" value="1"/>
</dbReference>
<gene>
    <name evidence="5" type="ordered locus">Mpe_A2192</name>
</gene>
<keyword evidence="6" id="KW-1185">Reference proteome</keyword>
<accession>A2SHV9</accession>
<evidence type="ECO:0000313" key="6">
    <source>
        <dbReference type="Proteomes" id="UP000000366"/>
    </source>
</evidence>
<dbReference type="AlphaFoldDB" id="A2SHV9"/>
<feature type="domain" description="Tim44-like" evidence="4">
    <location>
        <begin position="179"/>
        <end position="309"/>
    </location>
</feature>
<evidence type="ECO:0000259" key="4">
    <source>
        <dbReference type="SMART" id="SM00978"/>
    </source>
</evidence>